<dbReference type="InterPro" id="IPR036116">
    <property type="entry name" value="FN3_sf"/>
</dbReference>
<dbReference type="InterPro" id="IPR041253">
    <property type="entry name" value="CBM77"/>
</dbReference>
<dbReference type="KEGG" id="efal:FH779_10620"/>
<dbReference type="GO" id="GO:0005576">
    <property type="term" value="C:extracellular region"/>
    <property type="evidence" value="ECO:0007669"/>
    <property type="project" value="UniProtKB-SubCell"/>
</dbReference>
<evidence type="ECO:0000313" key="5">
    <source>
        <dbReference type="EMBL" id="QLL58514.1"/>
    </source>
</evidence>
<dbReference type="EMBL" id="CP040908">
    <property type="protein sequence ID" value="QLL58514.1"/>
    <property type="molecule type" value="Genomic_DNA"/>
</dbReference>
<dbReference type="InterPro" id="IPR011050">
    <property type="entry name" value="Pectin_lyase_fold/virulence"/>
</dbReference>
<dbReference type="PANTHER" id="PTHR31683">
    <property type="entry name" value="PECTATE LYASE 18-RELATED"/>
    <property type="match status" value="1"/>
</dbReference>
<dbReference type="GeneID" id="78401917"/>
<keyword evidence="1" id="KW-0732">Signal</keyword>
<feature type="domain" description="Pectate lyase" evidence="4">
    <location>
        <begin position="159"/>
        <end position="383"/>
    </location>
</feature>
<dbReference type="RefSeq" id="WP_180904661.1">
    <property type="nucleotide sequence ID" value="NZ_CP040908.1"/>
</dbReference>
<dbReference type="InterPro" id="IPR026444">
    <property type="entry name" value="Secre_tail"/>
</dbReference>
<keyword evidence="3" id="KW-0624">Polysaccharide degradation</keyword>
<proteinExistence type="inferred from homology"/>
<dbReference type="SUPFAM" id="SSF51126">
    <property type="entry name" value="Pectin lyase-like"/>
    <property type="match status" value="1"/>
</dbReference>
<dbReference type="GO" id="GO:0000272">
    <property type="term" value="P:polysaccharide catabolic process"/>
    <property type="evidence" value="ECO:0007669"/>
    <property type="project" value="UniProtKB-KW"/>
</dbReference>
<evidence type="ECO:0000256" key="2">
    <source>
        <dbReference type="ARBA" id="ARBA00023239"/>
    </source>
</evidence>
<keyword evidence="3" id="KW-0964">Secreted</keyword>
<keyword evidence="6" id="KW-1185">Reference proteome</keyword>
<dbReference type="Pfam" id="PF18962">
    <property type="entry name" value="Por_Secre_tail"/>
    <property type="match status" value="1"/>
</dbReference>
<protein>
    <submittedName>
        <fullName evidence="5">T9SS type A sorting domain-containing protein</fullName>
    </submittedName>
</protein>
<reference evidence="5 6" key="1">
    <citation type="submission" date="2019-06" db="EMBL/GenBank/DDBJ databases">
        <title>Emergence of pandrug resistant Empedobacter falsenii in China.</title>
        <authorList>
            <person name="Dong N."/>
            <person name="Chen S."/>
            <person name="Zhang R."/>
        </authorList>
    </citation>
    <scope>NUCLEOTIDE SEQUENCE [LARGE SCALE GENOMIC DNA]</scope>
    <source>
        <strain evidence="5 6">1681-1</strain>
    </source>
</reference>
<keyword evidence="2 3" id="KW-0456">Lyase</keyword>
<dbReference type="SUPFAM" id="SSF49265">
    <property type="entry name" value="Fibronectin type III"/>
    <property type="match status" value="1"/>
</dbReference>
<evidence type="ECO:0000313" key="6">
    <source>
        <dbReference type="Proteomes" id="UP000510643"/>
    </source>
</evidence>
<evidence type="ECO:0000259" key="4">
    <source>
        <dbReference type="SMART" id="SM00656"/>
    </source>
</evidence>
<name>A0A7H9DTN5_9FLAO</name>
<dbReference type="Gene3D" id="2.160.20.10">
    <property type="entry name" value="Single-stranded right-handed beta-helix, Pectin lyase-like"/>
    <property type="match status" value="1"/>
</dbReference>
<dbReference type="NCBIfam" id="TIGR04183">
    <property type="entry name" value="Por_Secre_tail"/>
    <property type="match status" value="1"/>
</dbReference>
<dbReference type="Proteomes" id="UP000510643">
    <property type="component" value="Chromosome"/>
</dbReference>
<dbReference type="SMART" id="SM00656">
    <property type="entry name" value="Amb_all"/>
    <property type="match status" value="1"/>
</dbReference>
<dbReference type="InterPro" id="IPR045032">
    <property type="entry name" value="PEL"/>
</dbReference>
<comment type="subcellular location">
    <subcellularLocation>
        <location evidence="3">Secreted</location>
    </subcellularLocation>
</comment>
<evidence type="ECO:0000256" key="1">
    <source>
        <dbReference type="ARBA" id="ARBA00022729"/>
    </source>
</evidence>
<dbReference type="InterPro" id="IPR002022">
    <property type="entry name" value="Pec_lyase"/>
</dbReference>
<dbReference type="InterPro" id="IPR012334">
    <property type="entry name" value="Pectin_lyas_fold"/>
</dbReference>
<dbReference type="GO" id="GO:0030570">
    <property type="term" value="F:pectate lyase activity"/>
    <property type="evidence" value="ECO:0007669"/>
    <property type="project" value="InterPro"/>
</dbReference>
<keyword evidence="3" id="KW-0119">Carbohydrate metabolism</keyword>
<dbReference type="Pfam" id="PF18283">
    <property type="entry name" value="CBM77"/>
    <property type="match status" value="1"/>
</dbReference>
<dbReference type="PANTHER" id="PTHR31683:SF18">
    <property type="entry name" value="PECTATE LYASE 21-RELATED"/>
    <property type="match status" value="1"/>
</dbReference>
<organism evidence="5 6">
    <name type="scientific">Empedobacter falsenii</name>
    <dbReference type="NCBI Taxonomy" id="343874"/>
    <lineage>
        <taxon>Bacteria</taxon>
        <taxon>Pseudomonadati</taxon>
        <taxon>Bacteroidota</taxon>
        <taxon>Flavobacteriia</taxon>
        <taxon>Flavobacteriales</taxon>
        <taxon>Weeksellaceae</taxon>
        <taxon>Empedobacter</taxon>
    </lineage>
</organism>
<dbReference type="AlphaFoldDB" id="A0A7H9DTN5"/>
<evidence type="ECO:0000256" key="3">
    <source>
        <dbReference type="RuleBase" id="RU361173"/>
    </source>
</evidence>
<dbReference type="Pfam" id="PF00544">
    <property type="entry name" value="Pectate_lyase_4"/>
    <property type="match status" value="1"/>
</dbReference>
<sequence length="834" mass="91447">MKKILLSAFGVLGIVNLSAQKVNVTESAGWLESAYVKWNPPSETVDSYNVYYSGNGITNRKIDTQLIRNYGSFFRADILGLASGEYTFKIVSVVNGIEKENVVTSNVTVLPYDRNGFAHSNNRAPGAYNFDGTLKNDAVVLYVSEDNKNSISLNVTGANSNPCVGLQNILDGFKKGKDTRPLVVRLLGNVTDFSYMLNGDIVIENNNNSGSYITFEGVGIDAVANGWGVRIKNASNVEIRNLGFMLTDAAEGDNISLQQSNDYIWVHNNDLFYGFPGKDADQEKGDGALDAKKSGYITFSYNHFWDNGKSSLLGLSEANTVNAYATYHHNWFDHSDSRHPRVRTYTTHIYNNYYDGNSKYGIGTTMGASIFAEGNYFRNSKYPMLISKQGSDIASNSTGTFSNEDGGIIKAFNNYIEGANSFLPYDASSNPIQFDAYVSKTRDEVLSSSIKALKGASVYNNFDTNSSFYVKNLIVDEPSIAKDKIMKYAGRVQGGDIKFTFDNSVDDKSYAVNQALMNLLKNYKSSLVYVQGIDYTPVSTHTLVIPTNNDQTVKSNTAIEPMNFVWGGTASDLEIVGLPANGIDFTKDISTKTLLVFGIPTSDTSFTVKTIGTGTPISATGTITIDTDETSASVETHNFTINGLSSKFYTFSGTANINSTDGTATYDELTFTKRLKIESATVISYTTKKKSTLTLVLDPSFNGKIKLNGVNYVAKDGIVIINDVPIGENKITKGDTANLYYIKTEFEKENLMTSEVSITNSNISIYPNPVQDKFEVRSNLNNKINKVTVLNTLGQVVKQVNNQSIIGMKGLKSGIYIVQIETDNGIETKKIIKK</sequence>
<comment type="similarity">
    <text evidence="3">Belongs to the polysaccharide lyase 1 family.</text>
</comment>
<accession>A0A7H9DTN5</accession>
<gene>
    <name evidence="5" type="ORF">FH779_10620</name>
</gene>